<evidence type="ECO:0000259" key="2">
    <source>
        <dbReference type="Pfam" id="PF01648"/>
    </source>
</evidence>
<proteinExistence type="predicted"/>
<dbReference type="Proteomes" id="UP000027616">
    <property type="component" value="Chromosome I"/>
</dbReference>
<evidence type="ECO:0000256" key="1">
    <source>
        <dbReference type="ARBA" id="ARBA00022679"/>
    </source>
</evidence>
<name>A0A060RD85_9BACT</name>
<organism evidence="3 4">
    <name type="scientific">Mucinivorans hirudinis</name>
    <dbReference type="NCBI Taxonomy" id="1433126"/>
    <lineage>
        <taxon>Bacteria</taxon>
        <taxon>Pseudomonadati</taxon>
        <taxon>Bacteroidota</taxon>
        <taxon>Bacteroidia</taxon>
        <taxon>Bacteroidales</taxon>
        <taxon>Rikenellaceae</taxon>
        <taxon>Mucinivorans</taxon>
    </lineage>
</organism>
<protein>
    <submittedName>
        <fullName evidence="3">Siderophore (Surfactin) biosynthesis regulatory protein</fullName>
    </submittedName>
</protein>
<dbReference type="SUPFAM" id="SSF56214">
    <property type="entry name" value="4'-phosphopantetheinyl transferase"/>
    <property type="match status" value="2"/>
</dbReference>
<dbReference type="InterPro" id="IPR037143">
    <property type="entry name" value="4-PPantetheinyl_Trfase_dom_sf"/>
</dbReference>
<dbReference type="eggNOG" id="COG2091">
    <property type="taxonomic scope" value="Bacteria"/>
</dbReference>
<dbReference type="InterPro" id="IPR008278">
    <property type="entry name" value="4-PPantetheinyl_Trfase_dom"/>
</dbReference>
<dbReference type="STRING" id="1433126.BN938_1914"/>
<sequence>MLIIREIQDNIADLYPFRQVDLEYYRALKSDHRRAQWLASRVAVWEELGCYIDTLANGAPQIPNGYISISHTQNWVAVITSDCPVGIDIEELARDCSRVVRKYTDDGELAVVAPAFPANPPLLVWCVKEALYKYASREGAEFLNDFRIKSMSPDNRVVATALGSTVELTYQVRNSLLVVYTNSIATSNNFMK</sequence>
<dbReference type="GO" id="GO:0000287">
    <property type="term" value="F:magnesium ion binding"/>
    <property type="evidence" value="ECO:0007669"/>
    <property type="project" value="InterPro"/>
</dbReference>
<dbReference type="OrthoDB" id="1190494at2"/>
<accession>A0A060RD85</accession>
<evidence type="ECO:0000313" key="4">
    <source>
        <dbReference type="Proteomes" id="UP000027616"/>
    </source>
</evidence>
<dbReference type="AlphaFoldDB" id="A0A060RD85"/>
<dbReference type="Gene3D" id="3.90.470.20">
    <property type="entry name" value="4'-phosphopantetheinyl transferase domain"/>
    <property type="match status" value="1"/>
</dbReference>
<dbReference type="HOGENOM" id="CLU_104083_3_0_10"/>
<evidence type="ECO:0000313" key="3">
    <source>
        <dbReference type="EMBL" id="CDN31993.1"/>
    </source>
</evidence>
<dbReference type="EMBL" id="HG934468">
    <property type="protein sequence ID" value="CDN31993.1"/>
    <property type="molecule type" value="Genomic_DNA"/>
</dbReference>
<dbReference type="GO" id="GO:0008897">
    <property type="term" value="F:holo-[acyl-carrier-protein] synthase activity"/>
    <property type="evidence" value="ECO:0007669"/>
    <property type="project" value="InterPro"/>
</dbReference>
<dbReference type="KEGG" id="rbc:BN938_1914"/>
<gene>
    <name evidence="3" type="ORF">BN938_1914</name>
</gene>
<dbReference type="Pfam" id="PF01648">
    <property type="entry name" value="ACPS"/>
    <property type="match status" value="1"/>
</dbReference>
<keyword evidence="4" id="KW-1185">Reference proteome</keyword>
<keyword evidence="1" id="KW-0808">Transferase</keyword>
<reference evidence="3 4" key="1">
    <citation type="journal article" date="2015" name="Genome Announc.">
        <title>Complete Genome Sequence of the Novel Leech Symbiont Mucinivorans hirudinis M3T.</title>
        <authorList>
            <person name="Nelson M.C."/>
            <person name="Bomar L."/>
            <person name="Graf J."/>
        </authorList>
    </citation>
    <scope>NUCLEOTIDE SEQUENCE [LARGE SCALE GENOMIC DNA]</scope>
    <source>
        <strain evidence="4">M3</strain>
    </source>
</reference>
<feature type="domain" description="4'-phosphopantetheinyl transferase" evidence="2">
    <location>
        <begin position="84"/>
        <end position="157"/>
    </location>
</feature>